<reference evidence="5 6" key="1">
    <citation type="submission" date="2020-01" db="EMBL/GenBank/DDBJ databases">
        <title>Genome analysis of Anaerocolumna sp. CBA3638.</title>
        <authorList>
            <person name="Kim J."/>
            <person name="Roh S.W."/>
        </authorList>
    </citation>
    <scope>NUCLEOTIDE SEQUENCE [LARGE SCALE GENOMIC DNA]</scope>
    <source>
        <strain evidence="5 6">CBA3638</strain>
    </source>
</reference>
<accession>A0A6P1TV05</accession>
<dbReference type="InterPro" id="IPR017896">
    <property type="entry name" value="4Fe4S_Fe-S-bd"/>
</dbReference>
<dbReference type="GO" id="GO:0051536">
    <property type="term" value="F:iron-sulfur cluster binding"/>
    <property type="evidence" value="ECO:0007669"/>
    <property type="project" value="UniProtKB-KW"/>
</dbReference>
<dbReference type="KEGG" id="anr:Ana3638_24425"/>
<evidence type="ECO:0000259" key="4">
    <source>
        <dbReference type="PROSITE" id="PS51379"/>
    </source>
</evidence>
<gene>
    <name evidence="5" type="ORF">Ana3638_24425</name>
</gene>
<keyword evidence="2" id="KW-0408">Iron</keyword>
<dbReference type="AlphaFoldDB" id="A0A6P1TV05"/>
<dbReference type="GO" id="GO:0046872">
    <property type="term" value="F:metal ion binding"/>
    <property type="evidence" value="ECO:0007669"/>
    <property type="project" value="UniProtKB-KW"/>
</dbReference>
<sequence length="253" mass="28215">MERIAAGECNSSEDYELLFLIFPVHAFNAPEAVYKRIELSHTVKNRKAVVISVSGGGEVFPNRACRQSSIRRLTKKGYHVVYENMIVMPSNWIVETKEPLSVMLLQVLPDKVSNMVDAVLSGVKRRTRPFVLDRIFSSIGELEKKTAGFWGNRIKVSGSCNGCGLCIRLCPSGNITMKKGKPDFGHKCHLCLNCIYSCPGNNLTPGFAKFIIIKQGYNLNHIESKVPLKEQIDVGNLAKGYLFSGVKKYLMEP</sequence>
<dbReference type="Proteomes" id="UP000464314">
    <property type="component" value="Chromosome"/>
</dbReference>
<proteinExistence type="predicted"/>
<dbReference type="InterPro" id="IPR017900">
    <property type="entry name" value="4Fe4S_Fe_S_CS"/>
</dbReference>
<dbReference type="NCBIfam" id="NF038196">
    <property type="entry name" value="ferrodoxin_EFR1"/>
    <property type="match status" value="1"/>
</dbReference>
<dbReference type="Gene3D" id="3.30.70.20">
    <property type="match status" value="1"/>
</dbReference>
<name>A0A6P1TV05_9FIRM</name>
<dbReference type="PROSITE" id="PS00198">
    <property type="entry name" value="4FE4S_FER_1"/>
    <property type="match status" value="2"/>
</dbReference>
<evidence type="ECO:0000313" key="6">
    <source>
        <dbReference type="Proteomes" id="UP000464314"/>
    </source>
</evidence>
<dbReference type="EMBL" id="CP048000">
    <property type="protein sequence ID" value="QHQ63536.1"/>
    <property type="molecule type" value="Genomic_DNA"/>
</dbReference>
<evidence type="ECO:0000256" key="3">
    <source>
        <dbReference type="ARBA" id="ARBA00023014"/>
    </source>
</evidence>
<dbReference type="PROSITE" id="PS51379">
    <property type="entry name" value="4FE4S_FER_2"/>
    <property type="match status" value="1"/>
</dbReference>
<dbReference type="InterPro" id="IPR047964">
    <property type="entry name" value="EFR1-like"/>
</dbReference>
<evidence type="ECO:0000256" key="2">
    <source>
        <dbReference type="ARBA" id="ARBA00023004"/>
    </source>
</evidence>
<keyword evidence="3" id="KW-0411">Iron-sulfur</keyword>
<keyword evidence="6" id="KW-1185">Reference proteome</keyword>
<keyword evidence="1" id="KW-0479">Metal-binding</keyword>
<dbReference type="SUPFAM" id="SSF54862">
    <property type="entry name" value="4Fe-4S ferredoxins"/>
    <property type="match status" value="1"/>
</dbReference>
<feature type="domain" description="4Fe-4S ferredoxin-type" evidence="4">
    <location>
        <begin position="152"/>
        <end position="180"/>
    </location>
</feature>
<organism evidence="5 6">
    <name type="scientific">Anaerocolumna sedimenticola</name>
    <dbReference type="NCBI Taxonomy" id="2696063"/>
    <lineage>
        <taxon>Bacteria</taxon>
        <taxon>Bacillati</taxon>
        <taxon>Bacillota</taxon>
        <taxon>Clostridia</taxon>
        <taxon>Lachnospirales</taxon>
        <taxon>Lachnospiraceae</taxon>
        <taxon>Anaerocolumna</taxon>
    </lineage>
</organism>
<evidence type="ECO:0000313" key="5">
    <source>
        <dbReference type="EMBL" id="QHQ63536.1"/>
    </source>
</evidence>
<protein>
    <recommendedName>
        <fullName evidence="4">4Fe-4S ferredoxin-type domain-containing protein</fullName>
    </recommendedName>
</protein>
<evidence type="ECO:0000256" key="1">
    <source>
        <dbReference type="ARBA" id="ARBA00022723"/>
    </source>
</evidence>